<protein>
    <submittedName>
        <fullName evidence="2">Uncharacterized protein</fullName>
    </submittedName>
</protein>
<dbReference type="OrthoDB" id="3254377at2759"/>
<feature type="compositionally biased region" description="Low complexity" evidence="1">
    <location>
        <begin position="354"/>
        <end position="416"/>
    </location>
</feature>
<feature type="compositionally biased region" description="Basic residues" evidence="1">
    <location>
        <begin position="431"/>
        <end position="447"/>
    </location>
</feature>
<feature type="compositionally biased region" description="Low complexity" evidence="1">
    <location>
        <begin position="520"/>
        <end position="529"/>
    </location>
</feature>
<feature type="compositionally biased region" description="Polar residues" evidence="1">
    <location>
        <begin position="643"/>
        <end position="660"/>
    </location>
</feature>
<dbReference type="AlphaFoldDB" id="A0A8H5LVB7"/>
<evidence type="ECO:0000313" key="3">
    <source>
        <dbReference type="Proteomes" id="UP000559256"/>
    </source>
</evidence>
<comment type="caution">
    <text evidence="2">The sequence shown here is derived from an EMBL/GenBank/DDBJ whole genome shotgun (WGS) entry which is preliminary data.</text>
</comment>
<feature type="compositionally biased region" description="Polar residues" evidence="1">
    <location>
        <begin position="507"/>
        <end position="517"/>
    </location>
</feature>
<feature type="region of interest" description="Disordered" evidence="1">
    <location>
        <begin position="184"/>
        <end position="230"/>
    </location>
</feature>
<keyword evidence="3" id="KW-1185">Reference proteome</keyword>
<feature type="region of interest" description="Disordered" evidence="1">
    <location>
        <begin position="314"/>
        <end position="467"/>
    </location>
</feature>
<feature type="compositionally biased region" description="Polar residues" evidence="1">
    <location>
        <begin position="202"/>
        <end position="211"/>
    </location>
</feature>
<feature type="compositionally biased region" description="Low complexity" evidence="1">
    <location>
        <begin position="829"/>
        <end position="841"/>
    </location>
</feature>
<dbReference type="EMBL" id="JAACJM010000009">
    <property type="protein sequence ID" value="KAF5371345.1"/>
    <property type="molecule type" value="Genomic_DNA"/>
</dbReference>
<feature type="compositionally biased region" description="Polar residues" evidence="1">
    <location>
        <begin position="576"/>
        <end position="589"/>
    </location>
</feature>
<feature type="compositionally biased region" description="Acidic residues" evidence="1">
    <location>
        <begin position="54"/>
        <end position="65"/>
    </location>
</feature>
<dbReference type="Proteomes" id="UP000559256">
    <property type="component" value="Unassembled WGS sequence"/>
</dbReference>
<accession>A0A8H5LVB7</accession>
<feature type="compositionally biased region" description="Basic residues" evidence="1">
    <location>
        <begin position="86"/>
        <end position="97"/>
    </location>
</feature>
<feature type="compositionally biased region" description="Low complexity" evidence="1">
    <location>
        <begin position="314"/>
        <end position="345"/>
    </location>
</feature>
<evidence type="ECO:0000256" key="1">
    <source>
        <dbReference type="SAM" id="MobiDB-lite"/>
    </source>
</evidence>
<feature type="compositionally biased region" description="Basic residues" evidence="1">
    <location>
        <begin position="750"/>
        <end position="764"/>
    </location>
</feature>
<feature type="region of interest" description="Disordered" evidence="1">
    <location>
        <begin position="504"/>
        <end position="589"/>
    </location>
</feature>
<feature type="region of interest" description="Disordered" evidence="1">
    <location>
        <begin position="632"/>
        <end position="841"/>
    </location>
</feature>
<reference evidence="2 3" key="1">
    <citation type="journal article" date="2020" name="ISME J.">
        <title>Uncovering the hidden diversity of litter-decomposition mechanisms in mushroom-forming fungi.</title>
        <authorList>
            <person name="Floudas D."/>
            <person name="Bentzer J."/>
            <person name="Ahren D."/>
            <person name="Johansson T."/>
            <person name="Persson P."/>
            <person name="Tunlid A."/>
        </authorList>
    </citation>
    <scope>NUCLEOTIDE SEQUENCE [LARGE SCALE GENOMIC DNA]</scope>
    <source>
        <strain evidence="2 3">CBS 291.85</strain>
    </source>
</reference>
<sequence>MQSFPASPRRTHRKRASALRLSSDTTATLPEYIPTGGWDRDPETPSDLPPEYTDSAEEADEDTDDTLDHSKRSPYVAQFTGLHSPRSARPKRHRRKPSSPSTSDLYLDSLLERSVHALEMSNALLQSSMSTQNTLSNVFSAGSPSDSTLEVRARGLSSRITNDRDMHEVWADDLAEIGRDVERLFGDGSPEEQPMRTRKESSTGSISSSVPLSAAPIGHYRRRPSLDFRSTAPEAPHLRYDTQERPQLVAHPPRALTQYVVVDANGEPDPGIVLPSTLGLRSAASHHAAPSSPIVTDKLPEPSTRAYNMLSSFVTRSNSSSSSKRPSRRGSNSSSAGQASSTSSRRQSKRNSPERSMSISRSTSSRSSSQSRRSKSATSNLSPYAGPSGSSSSSSLTITSSNNNRPNSSNSNVNGSPHRSHSPYYTNLPHTHSHPHSHSHSHSHNHPRPMTPPQEESSSSSSDACHAKQTISALRKILDEQPPPPPKKPRPSPALMKVRTAQPIEAGTSTATASISRLFTKPTHTSSTRPPSPPRVSSMKGKGRLDGEGHSRGGSLSLPVSLNGSRASPVEVEGGEQSQSALSTPGASTSTFLTVKTTVPTPAPASTSATGLPTPSSMSFSDMFGAVSAALSNSNGGSGSVPRTPNTPMSPTSATPSGMSTPKRISFMDPVDGRIRASGRNGKGRGRTLIDSLMGMGIGVGSGNGDKDKDQDKDKDKDNGDSATGSGSGTSSTKRRRKNADGSGNGSVSRNRKNSRKSGHRRHGSGSGSISSRDENSRESWWMGWLMGASGAYGPAPGTGSGSTMRPGLETRGFGSAYGSGSGSGSGRLSGYSSGLDDWTV</sequence>
<gene>
    <name evidence="2" type="ORF">D9758_004180</name>
</gene>
<name>A0A8H5LVB7_9AGAR</name>
<organism evidence="2 3">
    <name type="scientific">Tetrapyrgos nigripes</name>
    <dbReference type="NCBI Taxonomy" id="182062"/>
    <lineage>
        <taxon>Eukaryota</taxon>
        <taxon>Fungi</taxon>
        <taxon>Dikarya</taxon>
        <taxon>Basidiomycota</taxon>
        <taxon>Agaricomycotina</taxon>
        <taxon>Agaricomycetes</taxon>
        <taxon>Agaricomycetidae</taxon>
        <taxon>Agaricales</taxon>
        <taxon>Marasmiineae</taxon>
        <taxon>Marasmiaceae</taxon>
        <taxon>Tetrapyrgos</taxon>
    </lineage>
</organism>
<feature type="region of interest" description="Disordered" evidence="1">
    <location>
        <begin position="1"/>
        <end position="105"/>
    </location>
</feature>
<feature type="compositionally biased region" description="Gly residues" evidence="1">
    <location>
        <begin position="816"/>
        <end position="828"/>
    </location>
</feature>
<feature type="compositionally biased region" description="Basic and acidic residues" evidence="1">
    <location>
        <begin position="705"/>
        <end position="720"/>
    </location>
</feature>
<evidence type="ECO:0000313" key="2">
    <source>
        <dbReference type="EMBL" id="KAF5371345.1"/>
    </source>
</evidence>
<proteinExistence type="predicted"/>